<name>A0A2U3DRA3_PURLI</name>
<comment type="caution">
    <text evidence="2">The sequence shown here is derived from an EMBL/GenBank/DDBJ whole genome shotgun (WGS) entry which is preliminary data.</text>
</comment>
<accession>A0A2U3DRA3</accession>
<dbReference type="Proteomes" id="UP000245956">
    <property type="component" value="Unassembled WGS sequence"/>
</dbReference>
<proteinExistence type="predicted"/>
<dbReference type="EMBL" id="LCWV01000045">
    <property type="protein sequence ID" value="PWI64793.1"/>
    <property type="molecule type" value="Genomic_DNA"/>
</dbReference>
<sequence length="337" mass="36735">MYGSRTQFGSGKQIMVSFAPSRGGFMHRADATSVQGDMSEAALAGRPDAVWCWHGQRRHTVWSLSAGRGRAPPIARHAGRTRTMQHHVRHRRLKAAIRGSLVSNGSPSQVKTVHVVPASQHQQASIAMPKAATLDTVGSTFWTLWRHRWASPPEGPPESPDHLGAPANKSPPTPPRLPTPPPTPHHRPPPPPSLYPPRGPLTARTRESRLAHRNAWRRPSLPPPIGRRPLARCRLAIAHHSICTATAAMTRRPSTSSNSDASSTLSGSTAYSYTKEPMAATVEEKEKRRGLRQKARDVVHDLGAPPTKRQDAKEGKHTSNFAEVAFIGDGLSNLPKV</sequence>
<feature type="compositionally biased region" description="Low complexity" evidence="1">
    <location>
        <begin position="254"/>
        <end position="269"/>
    </location>
</feature>
<feature type="region of interest" description="Disordered" evidence="1">
    <location>
        <begin position="209"/>
        <end position="228"/>
    </location>
</feature>
<reference evidence="2 3" key="1">
    <citation type="journal article" date="2016" name="Front. Microbiol.">
        <title>Genome and transcriptome sequences reveal the specific parasitism of the nematophagous Purpureocillium lilacinum 36-1.</title>
        <authorList>
            <person name="Xie J."/>
            <person name="Li S."/>
            <person name="Mo C."/>
            <person name="Xiao X."/>
            <person name="Peng D."/>
            <person name="Wang G."/>
            <person name="Xiao Y."/>
        </authorList>
    </citation>
    <scope>NUCLEOTIDE SEQUENCE [LARGE SCALE GENOMIC DNA]</scope>
    <source>
        <strain evidence="2 3">36-1</strain>
    </source>
</reference>
<gene>
    <name evidence="2" type="ORF">PCL_08588</name>
</gene>
<feature type="region of interest" description="Disordered" evidence="1">
    <location>
        <begin position="248"/>
        <end position="319"/>
    </location>
</feature>
<evidence type="ECO:0000313" key="3">
    <source>
        <dbReference type="Proteomes" id="UP000245956"/>
    </source>
</evidence>
<evidence type="ECO:0000256" key="1">
    <source>
        <dbReference type="SAM" id="MobiDB-lite"/>
    </source>
</evidence>
<feature type="compositionally biased region" description="Basic and acidic residues" evidence="1">
    <location>
        <begin position="308"/>
        <end position="317"/>
    </location>
</feature>
<feature type="compositionally biased region" description="Pro residues" evidence="1">
    <location>
        <begin position="169"/>
        <end position="199"/>
    </location>
</feature>
<protein>
    <submittedName>
        <fullName evidence="2">Uncharacterized protein</fullName>
    </submittedName>
</protein>
<dbReference type="AlphaFoldDB" id="A0A2U3DRA3"/>
<feature type="region of interest" description="Disordered" evidence="1">
    <location>
        <begin position="151"/>
        <end position="201"/>
    </location>
</feature>
<evidence type="ECO:0000313" key="2">
    <source>
        <dbReference type="EMBL" id="PWI64793.1"/>
    </source>
</evidence>
<organism evidence="2 3">
    <name type="scientific">Purpureocillium lilacinum</name>
    <name type="common">Paecilomyces lilacinus</name>
    <dbReference type="NCBI Taxonomy" id="33203"/>
    <lineage>
        <taxon>Eukaryota</taxon>
        <taxon>Fungi</taxon>
        <taxon>Dikarya</taxon>
        <taxon>Ascomycota</taxon>
        <taxon>Pezizomycotina</taxon>
        <taxon>Sordariomycetes</taxon>
        <taxon>Hypocreomycetidae</taxon>
        <taxon>Hypocreales</taxon>
        <taxon>Ophiocordycipitaceae</taxon>
        <taxon>Purpureocillium</taxon>
    </lineage>
</organism>